<accession>A0ABR2T9H7</accession>
<dbReference type="InterPro" id="IPR002156">
    <property type="entry name" value="RNaseH_domain"/>
</dbReference>
<protein>
    <recommendedName>
        <fullName evidence="1">RNase H type-1 domain-containing protein</fullName>
    </recommendedName>
</protein>
<reference evidence="2 3" key="1">
    <citation type="journal article" date="2024" name="G3 (Bethesda)">
        <title>Genome assembly of Hibiscus sabdariffa L. provides insights into metabolisms of medicinal natural products.</title>
        <authorList>
            <person name="Kim T."/>
        </authorList>
    </citation>
    <scope>NUCLEOTIDE SEQUENCE [LARGE SCALE GENOMIC DNA]</scope>
    <source>
        <strain evidence="2">TK-2024</strain>
        <tissue evidence="2">Old leaves</tissue>
    </source>
</reference>
<name>A0ABR2T9H7_9ROSI</name>
<dbReference type="EMBL" id="JBBPBN010000007">
    <property type="protein sequence ID" value="KAK9034151.1"/>
    <property type="molecule type" value="Genomic_DNA"/>
</dbReference>
<comment type="caution">
    <text evidence="2">The sequence shown here is derived from an EMBL/GenBank/DDBJ whole genome shotgun (WGS) entry which is preliminary data.</text>
</comment>
<gene>
    <name evidence="2" type="ORF">V6N11_050328</name>
</gene>
<dbReference type="Proteomes" id="UP001396334">
    <property type="component" value="Unassembled WGS sequence"/>
</dbReference>
<evidence type="ECO:0000313" key="3">
    <source>
        <dbReference type="Proteomes" id="UP001396334"/>
    </source>
</evidence>
<evidence type="ECO:0000259" key="1">
    <source>
        <dbReference type="Pfam" id="PF13456"/>
    </source>
</evidence>
<feature type="domain" description="RNase H type-1" evidence="1">
    <location>
        <begin position="102"/>
        <end position="145"/>
    </location>
</feature>
<keyword evidence="3" id="KW-1185">Reference proteome</keyword>
<sequence length="145" mass="16297">MVSVRGEWDWDRLGAMLPKAKFRDDCLDTTSTEWCWNGHTNGVDDLVCGSVLAFMEASVPIAVRFRSRVMDDVLIRGNRLVVEYGLVATATKEHHRLEWIVTSRSDVLKSSALVGSILHLLSKYWRVVVNHIGRETNSIADGLAK</sequence>
<organism evidence="2 3">
    <name type="scientific">Hibiscus sabdariffa</name>
    <name type="common">roselle</name>
    <dbReference type="NCBI Taxonomy" id="183260"/>
    <lineage>
        <taxon>Eukaryota</taxon>
        <taxon>Viridiplantae</taxon>
        <taxon>Streptophyta</taxon>
        <taxon>Embryophyta</taxon>
        <taxon>Tracheophyta</taxon>
        <taxon>Spermatophyta</taxon>
        <taxon>Magnoliopsida</taxon>
        <taxon>eudicotyledons</taxon>
        <taxon>Gunneridae</taxon>
        <taxon>Pentapetalae</taxon>
        <taxon>rosids</taxon>
        <taxon>malvids</taxon>
        <taxon>Malvales</taxon>
        <taxon>Malvaceae</taxon>
        <taxon>Malvoideae</taxon>
        <taxon>Hibiscus</taxon>
    </lineage>
</organism>
<evidence type="ECO:0000313" key="2">
    <source>
        <dbReference type="EMBL" id="KAK9034151.1"/>
    </source>
</evidence>
<dbReference type="Pfam" id="PF13456">
    <property type="entry name" value="RVT_3"/>
    <property type="match status" value="1"/>
</dbReference>
<proteinExistence type="predicted"/>